<feature type="transmembrane region" description="Helical" evidence="6">
    <location>
        <begin position="77"/>
        <end position="98"/>
    </location>
</feature>
<gene>
    <name evidence="8" type="ORF">DFH07DRAFT_79452</name>
</gene>
<sequence>MKVLSRLRTPTYQNTGSVARDHLALERTFLAWLRTGLGFVALGIAMERLAQLDLTAVLPTPPLPRPSERQKVSSDTLVGALLGTGGGAIAYGTARYFSTMRMLERGLFRPAYYGAGAFGVAVAGLAGTVYWAAVSDRRGDGEACGE</sequence>
<feature type="transmembrane region" description="Helical" evidence="6">
    <location>
        <begin position="110"/>
        <end position="133"/>
    </location>
</feature>
<dbReference type="Proteomes" id="UP001215280">
    <property type="component" value="Unassembled WGS sequence"/>
</dbReference>
<evidence type="ECO:0000256" key="4">
    <source>
        <dbReference type="ARBA" id="ARBA00022989"/>
    </source>
</evidence>
<feature type="domain" description="DUF202" evidence="7">
    <location>
        <begin position="20"/>
        <end position="102"/>
    </location>
</feature>
<keyword evidence="3 6" id="KW-0812">Transmembrane</keyword>
<evidence type="ECO:0000256" key="1">
    <source>
        <dbReference type="ARBA" id="ARBA00004651"/>
    </source>
</evidence>
<dbReference type="Pfam" id="PF02656">
    <property type="entry name" value="DUF202"/>
    <property type="match status" value="1"/>
</dbReference>
<evidence type="ECO:0000259" key="7">
    <source>
        <dbReference type="Pfam" id="PF02656"/>
    </source>
</evidence>
<evidence type="ECO:0000256" key="6">
    <source>
        <dbReference type="SAM" id="Phobius"/>
    </source>
</evidence>
<evidence type="ECO:0000256" key="3">
    <source>
        <dbReference type="ARBA" id="ARBA00022692"/>
    </source>
</evidence>
<keyword evidence="9" id="KW-1185">Reference proteome</keyword>
<accession>A0AAD7MZB2</accession>
<comment type="subcellular location">
    <subcellularLocation>
        <location evidence="1">Cell membrane</location>
        <topology evidence="1">Multi-pass membrane protein</topology>
    </subcellularLocation>
</comment>
<dbReference type="InterPro" id="IPR052053">
    <property type="entry name" value="IM_YidH-like"/>
</dbReference>
<dbReference type="InterPro" id="IPR003807">
    <property type="entry name" value="DUF202"/>
</dbReference>
<dbReference type="AlphaFoldDB" id="A0AAD7MZB2"/>
<keyword evidence="2" id="KW-1003">Cell membrane</keyword>
<organism evidence="8 9">
    <name type="scientific">Mycena maculata</name>
    <dbReference type="NCBI Taxonomy" id="230809"/>
    <lineage>
        <taxon>Eukaryota</taxon>
        <taxon>Fungi</taxon>
        <taxon>Dikarya</taxon>
        <taxon>Basidiomycota</taxon>
        <taxon>Agaricomycotina</taxon>
        <taxon>Agaricomycetes</taxon>
        <taxon>Agaricomycetidae</taxon>
        <taxon>Agaricales</taxon>
        <taxon>Marasmiineae</taxon>
        <taxon>Mycenaceae</taxon>
        <taxon>Mycena</taxon>
    </lineage>
</organism>
<evidence type="ECO:0000256" key="5">
    <source>
        <dbReference type="ARBA" id="ARBA00023136"/>
    </source>
</evidence>
<name>A0AAD7MZB2_9AGAR</name>
<proteinExistence type="predicted"/>
<dbReference type="PANTHER" id="PTHR34187">
    <property type="entry name" value="FGR18P"/>
    <property type="match status" value="1"/>
</dbReference>
<evidence type="ECO:0000313" key="9">
    <source>
        <dbReference type="Proteomes" id="UP001215280"/>
    </source>
</evidence>
<evidence type="ECO:0000256" key="2">
    <source>
        <dbReference type="ARBA" id="ARBA00022475"/>
    </source>
</evidence>
<keyword evidence="5 6" id="KW-0472">Membrane</keyword>
<reference evidence="8" key="1">
    <citation type="submission" date="2023-03" db="EMBL/GenBank/DDBJ databases">
        <title>Massive genome expansion in bonnet fungi (Mycena s.s.) driven by repeated elements and novel gene families across ecological guilds.</title>
        <authorList>
            <consortium name="Lawrence Berkeley National Laboratory"/>
            <person name="Harder C.B."/>
            <person name="Miyauchi S."/>
            <person name="Viragh M."/>
            <person name="Kuo A."/>
            <person name="Thoen E."/>
            <person name="Andreopoulos B."/>
            <person name="Lu D."/>
            <person name="Skrede I."/>
            <person name="Drula E."/>
            <person name="Henrissat B."/>
            <person name="Morin E."/>
            <person name="Kohler A."/>
            <person name="Barry K."/>
            <person name="LaButti K."/>
            <person name="Morin E."/>
            <person name="Salamov A."/>
            <person name="Lipzen A."/>
            <person name="Mereny Z."/>
            <person name="Hegedus B."/>
            <person name="Baldrian P."/>
            <person name="Stursova M."/>
            <person name="Weitz H."/>
            <person name="Taylor A."/>
            <person name="Grigoriev I.V."/>
            <person name="Nagy L.G."/>
            <person name="Martin F."/>
            <person name="Kauserud H."/>
        </authorList>
    </citation>
    <scope>NUCLEOTIDE SEQUENCE</scope>
    <source>
        <strain evidence="8">CBHHK188m</strain>
    </source>
</reference>
<dbReference type="GO" id="GO:0005886">
    <property type="term" value="C:plasma membrane"/>
    <property type="evidence" value="ECO:0007669"/>
    <property type="project" value="UniProtKB-SubCell"/>
</dbReference>
<evidence type="ECO:0000313" key="8">
    <source>
        <dbReference type="EMBL" id="KAJ7739035.1"/>
    </source>
</evidence>
<dbReference type="PANTHER" id="PTHR34187:SF2">
    <property type="entry name" value="DUF202 DOMAIN-CONTAINING PROTEIN"/>
    <property type="match status" value="1"/>
</dbReference>
<protein>
    <recommendedName>
        <fullName evidence="7">DUF202 domain-containing protein</fullName>
    </recommendedName>
</protein>
<feature type="transmembrane region" description="Helical" evidence="6">
    <location>
        <begin position="29"/>
        <end position="46"/>
    </location>
</feature>
<comment type="caution">
    <text evidence="8">The sequence shown here is derived from an EMBL/GenBank/DDBJ whole genome shotgun (WGS) entry which is preliminary data.</text>
</comment>
<keyword evidence="4 6" id="KW-1133">Transmembrane helix</keyword>
<dbReference type="EMBL" id="JARJLG010000134">
    <property type="protein sequence ID" value="KAJ7739035.1"/>
    <property type="molecule type" value="Genomic_DNA"/>
</dbReference>